<dbReference type="STRING" id="211114.SAMN04489726_0621"/>
<evidence type="ECO:0000256" key="1">
    <source>
        <dbReference type="SAM" id="MobiDB-lite"/>
    </source>
</evidence>
<evidence type="ECO:0000313" key="2">
    <source>
        <dbReference type="EMBL" id="SDM25622.1"/>
    </source>
</evidence>
<proteinExistence type="predicted"/>
<organism evidence="2 3">
    <name type="scientific">Allokutzneria albata</name>
    <name type="common">Kibdelosporangium albatum</name>
    <dbReference type="NCBI Taxonomy" id="211114"/>
    <lineage>
        <taxon>Bacteria</taxon>
        <taxon>Bacillati</taxon>
        <taxon>Actinomycetota</taxon>
        <taxon>Actinomycetes</taxon>
        <taxon>Pseudonocardiales</taxon>
        <taxon>Pseudonocardiaceae</taxon>
        <taxon>Allokutzneria</taxon>
    </lineage>
</organism>
<name>A0A1G9RR24_ALLAB</name>
<evidence type="ECO:0000313" key="3">
    <source>
        <dbReference type="Proteomes" id="UP000183376"/>
    </source>
</evidence>
<gene>
    <name evidence="2" type="ORF">SAMN04489726_0621</name>
</gene>
<sequence>MGNQESNVSVTRVSRRGASCRSQCENASCFLACVAAKTREQGNPWFTSGVVTSPRSRRPLAPEPASRRPRAASWPSAF</sequence>
<dbReference type="Proteomes" id="UP000183376">
    <property type="component" value="Chromosome I"/>
</dbReference>
<reference evidence="2 3" key="1">
    <citation type="submission" date="2016-10" db="EMBL/GenBank/DDBJ databases">
        <authorList>
            <person name="de Groot N.N."/>
        </authorList>
    </citation>
    <scope>NUCLEOTIDE SEQUENCE [LARGE SCALE GENOMIC DNA]</scope>
    <source>
        <strain evidence="2 3">DSM 44149</strain>
    </source>
</reference>
<dbReference type="EMBL" id="LT629701">
    <property type="protein sequence ID" value="SDM25622.1"/>
    <property type="molecule type" value="Genomic_DNA"/>
</dbReference>
<accession>A0A1G9RR24</accession>
<protein>
    <submittedName>
        <fullName evidence="2">Uncharacterized protein</fullName>
    </submittedName>
</protein>
<feature type="region of interest" description="Disordered" evidence="1">
    <location>
        <begin position="46"/>
        <end position="78"/>
    </location>
</feature>
<dbReference type="AlphaFoldDB" id="A0A1G9RR24"/>
<keyword evidence="3" id="KW-1185">Reference proteome</keyword>